<accession>F2FA66</accession>
<proteinExistence type="predicted"/>
<dbReference type="AlphaFoldDB" id="F2FA66"/>
<keyword evidence="1" id="KW-0472">Membrane</keyword>
<keyword evidence="3" id="KW-1185">Reference proteome</keyword>
<evidence type="ECO:0000256" key="1">
    <source>
        <dbReference type="SAM" id="Phobius"/>
    </source>
</evidence>
<evidence type="ECO:0000313" key="3">
    <source>
        <dbReference type="Proteomes" id="UP000006691"/>
    </source>
</evidence>
<feature type="transmembrane region" description="Helical" evidence="1">
    <location>
        <begin position="21"/>
        <end position="41"/>
    </location>
</feature>
<keyword evidence="1" id="KW-0812">Transmembrane</keyword>
<evidence type="ECO:0000313" key="2">
    <source>
        <dbReference type="EMBL" id="BAK16201.1"/>
    </source>
</evidence>
<keyword evidence="1" id="KW-1133">Transmembrane helix</keyword>
<dbReference type="PATRIC" id="fig|1002809.3.peg.1802"/>
<dbReference type="KEGG" id="siv:SSIL_1778"/>
<dbReference type="HOGENOM" id="CLU_3173276_0_0_9"/>
<dbReference type="Proteomes" id="UP000006691">
    <property type="component" value="Chromosome"/>
</dbReference>
<dbReference type="EMBL" id="AP012157">
    <property type="protein sequence ID" value="BAK16201.1"/>
    <property type="molecule type" value="Genomic_DNA"/>
</dbReference>
<reference evidence="3" key="1">
    <citation type="submission" date="2011-04" db="EMBL/GenBank/DDBJ databases">
        <title>Genome sequence of Solibacillus silvestris StLB046.</title>
        <authorList>
            <person name="Morohoshi T."/>
            <person name="Someya N."/>
            <person name="Ikeda T."/>
        </authorList>
    </citation>
    <scope>NUCLEOTIDE SEQUENCE [LARGE SCALE GENOMIC DNA]</scope>
    <source>
        <strain evidence="3">StLB046</strain>
    </source>
</reference>
<reference evidence="2 3" key="2">
    <citation type="journal article" date="2012" name="J. Biosci. Bioeng.">
        <title>Complete genome sequence and characterization of the N-acylhomoserine lactone-degrading gene of the potato leaf-associated Solibacillus silvestris.</title>
        <authorList>
            <person name="Morohoshi T."/>
            <person name="Tominaga Y."/>
            <person name="Someya N."/>
            <person name="Ikeda T."/>
        </authorList>
    </citation>
    <scope>NUCLEOTIDE SEQUENCE [LARGE SCALE GENOMIC DNA]</scope>
    <source>
        <strain evidence="2 3">StLB046</strain>
    </source>
</reference>
<dbReference type="RefSeq" id="WP_008404118.1">
    <property type="nucleotide sequence ID" value="NC_018065.1"/>
</dbReference>
<protein>
    <submittedName>
        <fullName evidence="2">Uncharacterized protein</fullName>
    </submittedName>
</protein>
<sequence>MEIGVKAKKEIKPRLKINNADFFWFFFFVALPFISIVYSIAEFLYKN</sequence>
<organism evidence="2 3">
    <name type="scientific">Solibacillus silvestris (strain StLB046)</name>
    <name type="common">Bacillus silvestris</name>
    <dbReference type="NCBI Taxonomy" id="1002809"/>
    <lineage>
        <taxon>Bacteria</taxon>
        <taxon>Bacillati</taxon>
        <taxon>Bacillota</taxon>
        <taxon>Bacilli</taxon>
        <taxon>Bacillales</taxon>
        <taxon>Caryophanaceae</taxon>
        <taxon>Solibacillus</taxon>
    </lineage>
</organism>
<name>F2FA66_SOLSS</name>
<gene>
    <name evidence="2" type="ordered locus">SSIL_1778</name>
</gene>